<accession>A0AAE0TAR0</accession>
<keyword evidence="2 4" id="KW-0862">Zinc</keyword>
<evidence type="ECO:0000256" key="6">
    <source>
        <dbReference type="SAM" id="MobiDB-lite"/>
    </source>
</evidence>
<dbReference type="InterPro" id="IPR038765">
    <property type="entry name" value="Papain-like_cys_pep_sf"/>
</dbReference>
<proteinExistence type="predicted"/>
<dbReference type="Proteomes" id="UP001195483">
    <property type="component" value="Unassembled WGS sequence"/>
</dbReference>
<organism evidence="8 9">
    <name type="scientific">Potamilus streckersoni</name>
    <dbReference type="NCBI Taxonomy" id="2493646"/>
    <lineage>
        <taxon>Eukaryota</taxon>
        <taxon>Metazoa</taxon>
        <taxon>Spiralia</taxon>
        <taxon>Lophotrochozoa</taxon>
        <taxon>Mollusca</taxon>
        <taxon>Bivalvia</taxon>
        <taxon>Autobranchia</taxon>
        <taxon>Heteroconchia</taxon>
        <taxon>Palaeoheterodonta</taxon>
        <taxon>Unionida</taxon>
        <taxon>Unionoidea</taxon>
        <taxon>Unionidae</taxon>
        <taxon>Ambleminae</taxon>
        <taxon>Lampsilini</taxon>
        <taxon>Potamilus</taxon>
    </lineage>
</organism>
<dbReference type="InterPro" id="IPR002931">
    <property type="entry name" value="Transglutaminase-like"/>
</dbReference>
<reference evidence="8" key="3">
    <citation type="submission" date="2023-05" db="EMBL/GenBank/DDBJ databases">
        <authorList>
            <person name="Smith C.H."/>
        </authorList>
    </citation>
    <scope>NUCLEOTIDE SEQUENCE</scope>
    <source>
        <strain evidence="8">CHS0354</strain>
        <tissue evidence="8">Mantle</tissue>
    </source>
</reference>
<dbReference type="InterPro" id="IPR001781">
    <property type="entry name" value="Znf_LIM"/>
</dbReference>
<protein>
    <recommendedName>
        <fullName evidence="7">LIM zinc-binding domain-containing protein</fullName>
    </recommendedName>
</protein>
<dbReference type="InterPro" id="IPR053041">
    <property type="entry name" value="Transglut-like_Superfamily_Mod"/>
</dbReference>
<feature type="compositionally biased region" description="Basic and acidic residues" evidence="6">
    <location>
        <begin position="1"/>
        <end position="12"/>
    </location>
</feature>
<evidence type="ECO:0000313" key="8">
    <source>
        <dbReference type="EMBL" id="KAK3606543.1"/>
    </source>
</evidence>
<dbReference type="Pfam" id="PF00412">
    <property type="entry name" value="LIM"/>
    <property type="match status" value="1"/>
</dbReference>
<comment type="caution">
    <text evidence="8">The sequence shown here is derived from an EMBL/GenBank/DDBJ whole genome shotgun (WGS) entry which is preliminary data.</text>
</comment>
<feature type="domain" description="LIM zinc-binding" evidence="7">
    <location>
        <begin position="31"/>
        <end position="93"/>
    </location>
</feature>
<feature type="region of interest" description="Disordered" evidence="6">
    <location>
        <begin position="1"/>
        <end position="26"/>
    </location>
</feature>
<evidence type="ECO:0000259" key="7">
    <source>
        <dbReference type="PROSITE" id="PS50023"/>
    </source>
</evidence>
<dbReference type="PROSITE" id="PS50023">
    <property type="entry name" value="LIM_DOMAIN_2"/>
    <property type="match status" value="1"/>
</dbReference>
<evidence type="ECO:0000256" key="1">
    <source>
        <dbReference type="ARBA" id="ARBA00022723"/>
    </source>
</evidence>
<feature type="coiled-coil region" evidence="5">
    <location>
        <begin position="186"/>
        <end position="259"/>
    </location>
</feature>
<reference evidence="8" key="1">
    <citation type="journal article" date="2021" name="Genome Biol. Evol.">
        <title>A High-Quality Reference Genome for a Parasitic Bivalve with Doubly Uniparental Inheritance (Bivalvia: Unionida).</title>
        <authorList>
            <person name="Smith C.H."/>
        </authorList>
    </citation>
    <scope>NUCLEOTIDE SEQUENCE</scope>
    <source>
        <strain evidence="8">CHS0354</strain>
    </source>
</reference>
<name>A0AAE0TAR0_9BIVA</name>
<dbReference type="Pfam" id="PF23265">
    <property type="entry name" value="Ig-like_KY"/>
    <property type="match status" value="2"/>
</dbReference>
<evidence type="ECO:0000256" key="5">
    <source>
        <dbReference type="SAM" id="Coils"/>
    </source>
</evidence>
<dbReference type="Gene3D" id="2.10.110.10">
    <property type="entry name" value="Cysteine Rich Protein"/>
    <property type="match status" value="1"/>
</dbReference>
<dbReference type="SMART" id="SM00460">
    <property type="entry name" value="TGc"/>
    <property type="match status" value="1"/>
</dbReference>
<dbReference type="PROSITE" id="PS00478">
    <property type="entry name" value="LIM_DOMAIN_1"/>
    <property type="match status" value="1"/>
</dbReference>
<dbReference type="EMBL" id="JAEAOA010002346">
    <property type="protein sequence ID" value="KAK3606543.1"/>
    <property type="molecule type" value="Genomic_DNA"/>
</dbReference>
<dbReference type="InterPro" id="IPR056564">
    <property type="entry name" value="Ig-like_KY"/>
</dbReference>
<keyword evidence="5" id="KW-0175">Coiled coil</keyword>
<dbReference type="PANTHER" id="PTHR47020">
    <property type="entry name" value="HILLARIN"/>
    <property type="match status" value="1"/>
</dbReference>
<evidence type="ECO:0000256" key="2">
    <source>
        <dbReference type="ARBA" id="ARBA00022833"/>
    </source>
</evidence>
<keyword evidence="1 4" id="KW-0479">Metal-binding</keyword>
<dbReference type="PANTHER" id="PTHR47020:SF1">
    <property type="entry name" value="HILLARIN"/>
    <property type="match status" value="1"/>
</dbReference>
<dbReference type="SMART" id="SM00132">
    <property type="entry name" value="LIM"/>
    <property type="match status" value="1"/>
</dbReference>
<evidence type="ECO:0000256" key="4">
    <source>
        <dbReference type="PROSITE-ProRule" id="PRU00125"/>
    </source>
</evidence>
<dbReference type="SUPFAM" id="SSF54001">
    <property type="entry name" value="Cysteine proteinases"/>
    <property type="match status" value="1"/>
</dbReference>
<evidence type="ECO:0000313" key="9">
    <source>
        <dbReference type="Proteomes" id="UP001195483"/>
    </source>
</evidence>
<gene>
    <name evidence="8" type="ORF">CHS0354_041502</name>
</gene>
<keyword evidence="9" id="KW-1185">Reference proteome</keyword>
<reference evidence="8" key="2">
    <citation type="journal article" date="2021" name="Genome Biol. Evol.">
        <title>Developing a high-quality reference genome for a parasitic bivalve with doubly uniparental inheritance (Bivalvia: Unionida).</title>
        <authorList>
            <person name="Smith C.H."/>
        </authorList>
    </citation>
    <scope>NUCLEOTIDE SEQUENCE</scope>
    <source>
        <strain evidence="8">CHS0354</strain>
        <tissue evidence="8">Mantle</tissue>
    </source>
</reference>
<keyword evidence="3 4" id="KW-0440">LIM domain</keyword>
<sequence length="874" mass="101387">MYHSKLDDHGSSDGDSDEGGDDYEPRSQPLDPCYRCKNRVYPVERIDLGVLFHRRCFRCRTCGLQLTLRTFQWDQENEPDVYCRVHAPKLVGSLDHDAVGIKSALNAPKWGTAPNEQIRGSVYNPGWQYDANALEFAHQRGLSNQKKQRTSFGTYKDFEEYGIFDAQTELERQQKQEEDLLYKHFLEEREKRIHRLESELETEKDKSVQELIAGFEHLKNLKDKSSLEKETKKLEMLFRRKKEERLKRLIERLTSEEKDRVTQMIQKHCQEMLDMIADRITVKEATTESDACDKESETAVSAQTKTPSISPPEFKRCQLFKSPEVFENIDKHVFEVAKKDYNKFTALVKDLIVYCETDLEKARAIFRWITVKDLNQLEVDEGVNPESPLGLLRGIKYGTESYHDLFKRLCSYAGLFCEVIQGYSKGAGYKPGMRIEGNKFRNSWTAVFVDGSWYFANCNWGARHVKGQTANRGQDANKFFYKCDEFYFITDPEDHIYQHYPDDPKWQLLECPITLTEFITLPVVKSPFFNYGLRFAVHYDCIQYTQNGVVVLQLKIPSLLGFGYTFDAKDKSLSSSRLEGRVMLRIVNHNAIFTVAPPKAGRYFFSIYAKDDWASDSLQCACVFRIKCVEKRDAIKSPYPKVPFFGPTPAMSQYELLPETHIDPLIMYSHDDVVCRFKLQKMDIHLFYTFKYHGPWENDISDFQRFIFVKSRERDSITYQIRCPLQGKYVFSILGSKIDSANGNPEENKNGNHDCLFRYLLECRQPARDKRPLPRACHRWLNSTLLEPSIGDIPADKSVTFRVRAPQAADVAMLLGDSWFHFKEIADSIWEGTVYTGTSSGKAKLYAKLDKKKSRFSPLLEFQIRLGQGENYSK</sequence>
<dbReference type="GO" id="GO:0046872">
    <property type="term" value="F:metal ion binding"/>
    <property type="evidence" value="ECO:0007669"/>
    <property type="project" value="UniProtKB-KW"/>
</dbReference>
<dbReference type="AlphaFoldDB" id="A0AAE0TAR0"/>
<evidence type="ECO:0000256" key="3">
    <source>
        <dbReference type="ARBA" id="ARBA00023038"/>
    </source>
</evidence>